<evidence type="ECO:0000256" key="2">
    <source>
        <dbReference type="SAM" id="MobiDB-lite"/>
    </source>
</evidence>
<gene>
    <name evidence="4" type="ORF">CLEP1334_LOCUS15986</name>
</gene>
<feature type="compositionally biased region" description="Pro residues" evidence="2">
    <location>
        <begin position="439"/>
        <end position="449"/>
    </location>
</feature>
<name>A0A7S0J573_9EUKA</name>
<dbReference type="GO" id="GO:0045182">
    <property type="term" value="F:translation regulator activity"/>
    <property type="evidence" value="ECO:0007669"/>
    <property type="project" value="TreeGrafter"/>
</dbReference>
<dbReference type="SUPFAM" id="SSF54791">
    <property type="entry name" value="Eukaryotic type KH-domain (KH-domain type I)"/>
    <property type="match status" value="2"/>
</dbReference>
<evidence type="ECO:0000313" key="4">
    <source>
        <dbReference type="EMBL" id="CAD8540703.1"/>
    </source>
</evidence>
<feature type="compositionally biased region" description="Gly residues" evidence="2">
    <location>
        <begin position="389"/>
        <end position="413"/>
    </location>
</feature>
<dbReference type="InterPro" id="IPR040148">
    <property type="entry name" value="FMR1"/>
</dbReference>
<dbReference type="Gene3D" id="2.30.30.140">
    <property type="match status" value="1"/>
</dbReference>
<dbReference type="GO" id="GO:0048513">
    <property type="term" value="P:animal organ development"/>
    <property type="evidence" value="ECO:0007669"/>
    <property type="project" value="TreeGrafter"/>
</dbReference>
<protein>
    <recommendedName>
        <fullName evidence="3">K Homology domain-containing protein</fullName>
    </recommendedName>
</protein>
<accession>A0A7S0J573</accession>
<evidence type="ECO:0000259" key="3">
    <source>
        <dbReference type="SMART" id="SM00322"/>
    </source>
</evidence>
<feature type="domain" description="K Homology" evidence="3">
    <location>
        <begin position="222"/>
        <end position="290"/>
    </location>
</feature>
<feature type="compositionally biased region" description="Gly residues" evidence="2">
    <location>
        <begin position="458"/>
        <end position="493"/>
    </location>
</feature>
<dbReference type="SMART" id="SM00322">
    <property type="entry name" value="KH"/>
    <property type="match status" value="2"/>
</dbReference>
<dbReference type="Pfam" id="PF05641">
    <property type="entry name" value="Agenet"/>
    <property type="match status" value="1"/>
</dbReference>
<dbReference type="GO" id="GO:0051028">
    <property type="term" value="P:mRNA transport"/>
    <property type="evidence" value="ECO:0007669"/>
    <property type="project" value="TreeGrafter"/>
</dbReference>
<dbReference type="GO" id="GO:0043488">
    <property type="term" value="P:regulation of mRNA stability"/>
    <property type="evidence" value="ECO:0007669"/>
    <property type="project" value="TreeGrafter"/>
</dbReference>
<proteinExistence type="predicted"/>
<organism evidence="4">
    <name type="scientific">Calcidiscus leptoporus</name>
    <dbReference type="NCBI Taxonomy" id="127549"/>
    <lineage>
        <taxon>Eukaryota</taxon>
        <taxon>Haptista</taxon>
        <taxon>Haptophyta</taxon>
        <taxon>Prymnesiophyceae</taxon>
        <taxon>Coccolithales</taxon>
        <taxon>Calcidiscaceae</taxon>
        <taxon>Calcidiscus</taxon>
    </lineage>
</organism>
<dbReference type="GO" id="GO:0005634">
    <property type="term" value="C:nucleus"/>
    <property type="evidence" value="ECO:0007669"/>
    <property type="project" value="TreeGrafter"/>
</dbReference>
<dbReference type="GO" id="GO:0045727">
    <property type="term" value="P:positive regulation of translation"/>
    <property type="evidence" value="ECO:0007669"/>
    <property type="project" value="TreeGrafter"/>
</dbReference>
<dbReference type="EMBL" id="HBER01031782">
    <property type="protein sequence ID" value="CAD8540703.1"/>
    <property type="molecule type" value="Transcribed_RNA"/>
</dbReference>
<dbReference type="InterPro" id="IPR008395">
    <property type="entry name" value="Agenet-like_dom"/>
</dbReference>
<dbReference type="GO" id="GO:0010494">
    <property type="term" value="C:cytoplasmic stress granule"/>
    <property type="evidence" value="ECO:0007669"/>
    <property type="project" value="TreeGrafter"/>
</dbReference>
<dbReference type="GO" id="GO:0003730">
    <property type="term" value="F:mRNA 3'-UTR binding"/>
    <property type="evidence" value="ECO:0007669"/>
    <property type="project" value="TreeGrafter"/>
</dbReference>
<keyword evidence="1" id="KW-0694">RNA-binding</keyword>
<dbReference type="PANTHER" id="PTHR10603:SF7">
    <property type="entry name" value="FRAGILE X MESSENGER RIBONUCLEOPROTEIN 1 HOMOLOG"/>
    <property type="match status" value="1"/>
</dbReference>
<feature type="region of interest" description="Disordered" evidence="2">
    <location>
        <begin position="375"/>
        <end position="588"/>
    </location>
</feature>
<evidence type="ECO:0000256" key="1">
    <source>
        <dbReference type="PROSITE-ProRule" id="PRU00117"/>
    </source>
</evidence>
<dbReference type="Gene3D" id="3.30.1370.10">
    <property type="entry name" value="K Homology domain, type 1"/>
    <property type="match status" value="2"/>
</dbReference>
<dbReference type="CDD" id="cd20403">
    <property type="entry name" value="Tudor_Agenet_FMRP-like_rpt2"/>
    <property type="match status" value="1"/>
</dbReference>
<dbReference type="PROSITE" id="PS50084">
    <property type="entry name" value="KH_TYPE_1"/>
    <property type="match status" value="2"/>
</dbReference>
<dbReference type="Pfam" id="PF00013">
    <property type="entry name" value="KH_1"/>
    <property type="match status" value="2"/>
</dbReference>
<sequence>MAAIEVHDAEQRCFFAANLIDVQGQKYLVQLGSSAAVAQQRWVQWQLVREAPADCGYFAIAEGNVIEVKCFPDGEAEPHTWFEAVIKSIKGEFIRVHFTGIAGGDEVIEDRERIRPCTTMAAKTKPAFTKHIFPISDPQVLEWFAQHEAKLSHDVCAKSRLVSFTLDRRSSQVKMLGTEKAIASAKMLVDLHGRHVNDMQRMHTEREQLASKLQSEKDKLTTGHRVQFPIERELIGMVVGKGGRCLADAKKASGVDFINISPSGSQPLVSIIGPTQDSVEAARELLEFVTENVPVETEQIGWLIGRGGRNFKDLQERTKVTRLNIDKAKKQVVLVGTRTTVEAAKLYMETHLQFLNEFESERSESEKLRKELRGISIGEENGDHEPSGRGAGRSGGGRGRGRGGAGGSLAVGGRGRDERSGGHEMKQSEAEPLAAAPSANPPARVPPPIANGADSTDGGRGGRGSGSAGGRGGRRGGGTGRGGGTRGVGGGGVASATSGASCGGGGIGGCRAWADQEAESNGPQPRARAPGGRPGGGPRAPTTEPQNGDAAVDGADGHPQRPASARRSAGRPRPVRKEGGGGPTAATE</sequence>
<dbReference type="InterPro" id="IPR004087">
    <property type="entry name" value="KH_dom"/>
</dbReference>
<dbReference type="AlphaFoldDB" id="A0A7S0J573"/>
<dbReference type="PANTHER" id="PTHR10603">
    <property type="entry name" value="FRAGILE X MENTAL RETARDATION SYNDROME-RELATED PROTEIN"/>
    <property type="match status" value="1"/>
</dbReference>
<feature type="domain" description="K Homology" evidence="3">
    <location>
        <begin position="291"/>
        <end position="353"/>
    </location>
</feature>
<feature type="compositionally biased region" description="Basic and acidic residues" evidence="2">
    <location>
        <begin position="414"/>
        <end position="429"/>
    </location>
</feature>
<feature type="compositionally biased region" description="Low complexity" evidence="2">
    <location>
        <begin position="522"/>
        <end position="531"/>
    </location>
</feature>
<dbReference type="CDD" id="cd00105">
    <property type="entry name" value="KH-I"/>
    <property type="match status" value="1"/>
</dbReference>
<dbReference type="InterPro" id="IPR004088">
    <property type="entry name" value="KH_dom_type_1"/>
</dbReference>
<reference evidence="4" key="1">
    <citation type="submission" date="2021-01" db="EMBL/GenBank/DDBJ databases">
        <authorList>
            <person name="Corre E."/>
            <person name="Pelletier E."/>
            <person name="Niang G."/>
            <person name="Scheremetjew M."/>
            <person name="Finn R."/>
            <person name="Kale V."/>
            <person name="Holt S."/>
            <person name="Cochrane G."/>
            <person name="Meng A."/>
            <person name="Brown T."/>
            <person name="Cohen L."/>
        </authorList>
    </citation>
    <scope>NUCLEOTIDE SEQUENCE</scope>
    <source>
        <strain evidence="4">RCC1130</strain>
    </source>
</reference>
<dbReference type="InterPro" id="IPR036612">
    <property type="entry name" value="KH_dom_type_1_sf"/>
</dbReference>